<feature type="region of interest" description="Disordered" evidence="1">
    <location>
        <begin position="1"/>
        <end position="33"/>
    </location>
</feature>
<comment type="caution">
    <text evidence="2">The sequence shown here is derived from an EMBL/GenBank/DDBJ whole genome shotgun (WGS) entry which is preliminary data.</text>
</comment>
<dbReference type="AlphaFoldDB" id="A0A9Q0YCT9"/>
<evidence type="ECO:0000313" key="3">
    <source>
        <dbReference type="Proteomes" id="UP001152320"/>
    </source>
</evidence>
<evidence type="ECO:0000313" key="2">
    <source>
        <dbReference type="EMBL" id="KAJ8019900.1"/>
    </source>
</evidence>
<feature type="region of interest" description="Disordered" evidence="1">
    <location>
        <begin position="102"/>
        <end position="129"/>
    </location>
</feature>
<accession>A0A9Q0YCT9</accession>
<proteinExistence type="predicted"/>
<gene>
    <name evidence="2" type="ORF">HOLleu_41682</name>
</gene>
<reference evidence="2" key="1">
    <citation type="submission" date="2021-10" db="EMBL/GenBank/DDBJ databases">
        <title>Tropical sea cucumber genome reveals ecological adaptation and Cuvierian tubules defense mechanism.</title>
        <authorList>
            <person name="Chen T."/>
        </authorList>
    </citation>
    <scope>NUCLEOTIDE SEQUENCE</scope>
    <source>
        <strain evidence="2">Nanhai2018</strain>
        <tissue evidence="2">Muscle</tissue>
    </source>
</reference>
<dbReference type="EMBL" id="JAIZAY010000023">
    <property type="protein sequence ID" value="KAJ8019900.1"/>
    <property type="molecule type" value="Genomic_DNA"/>
</dbReference>
<organism evidence="2 3">
    <name type="scientific">Holothuria leucospilota</name>
    <name type="common">Black long sea cucumber</name>
    <name type="synonym">Mertensiothuria leucospilota</name>
    <dbReference type="NCBI Taxonomy" id="206669"/>
    <lineage>
        <taxon>Eukaryota</taxon>
        <taxon>Metazoa</taxon>
        <taxon>Echinodermata</taxon>
        <taxon>Eleutherozoa</taxon>
        <taxon>Echinozoa</taxon>
        <taxon>Holothuroidea</taxon>
        <taxon>Aspidochirotacea</taxon>
        <taxon>Aspidochirotida</taxon>
        <taxon>Holothuriidae</taxon>
        <taxon>Holothuria</taxon>
    </lineage>
</organism>
<keyword evidence="3" id="KW-1185">Reference proteome</keyword>
<name>A0A9Q0YCT9_HOLLE</name>
<evidence type="ECO:0000256" key="1">
    <source>
        <dbReference type="SAM" id="MobiDB-lite"/>
    </source>
</evidence>
<protein>
    <submittedName>
        <fullName evidence="2">Uncharacterized protein</fullName>
    </submittedName>
</protein>
<dbReference type="Proteomes" id="UP001152320">
    <property type="component" value="Chromosome 23"/>
</dbReference>
<sequence>MSMDNGAHGAEEHAQWSTWSTGSTRDNTGGKRTAAVRHVGPISMHTWGNGSRGAHLVVCSGAEEHTQCSLRSRGAYACEAYGARGARVITLGEEDRCCEARGADKHAHMGQWEQRSIPSRMLGAEEQRT</sequence>
<feature type="compositionally biased region" description="Polar residues" evidence="1">
    <location>
        <begin position="15"/>
        <end position="27"/>
    </location>
</feature>